<comment type="caution">
    <text evidence="2">The sequence shown here is derived from an EMBL/GenBank/DDBJ whole genome shotgun (WGS) entry which is preliminary data.</text>
</comment>
<gene>
    <name evidence="2" type="ORF">CFOL_v3_33879</name>
</gene>
<dbReference type="OrthoDB" id="1745621at2759"/>
<accession>A0A1Q3DDC2</accession>
<dbReference type="InParanoid" id="A0A1Q3DDC2"/>
<evidence type="ECO:0000313" key="3">
    <source>
        <dbReference type="Proteomes" id="UP000187406"/>
    </source>
</evidence>
<protein>
    <submittedName>
        <fullName evidence="2">Uncharacterized protein</fullName>
    </submittedName>
</protein>
<keyword evidence="3" id="KW-1185">Reference proteome</keyword>
<dbReference type="EMBL" id="BDDD01006287">
    <property type="protein sequence ID" value="GAV90470.1"/>
    <property type="molecule type" value="Genomic_DNA"/>
</dbReference>
<dbReference type="AlphaFoldDB" id="A0A1Q3DDC2"/>
<sequence>MQACKPTSLSVTIGLARLYETRNIASKSSNQIQARKDSNNSSSPSQSTLPIKRLSPAELAERRAKGLCFNCNQKFGSGHRCKKLFLIERSWSIEEDKGNQEENVEVSKEFPKISINAIYGARTPQTMPILVSLVR</sequence>
<evidence type="ECO:0000256" key="1">
    <source>
        <dbReference type="SAM" id="MobiDB-lite"/>
    </source>
</evidence>
<dbReference type="Proteomes" id="UP000187406">
    <property type="component" value="Unassembled WGS sequence"/>
</dbReference>
<feature type="region of interest" description="Disordered" evidence="1">
    <location>
        <begin position="27"/>
        <end position="55"/>
    </location>
</feature>
<evidence type="ECO:0000313" key="2">
    <source>
        <dbReference type="EMBL" id="GAV90470.1"/>
    </source>
</evidence>
<name>A0A1Q3DDC2_CEPFO</name>
<organism evidence="2 3">
    <name type="scientific">Cephalotus follicularis</name>
    <name type="common">Albany pitcher plant</name>
    <dbReference type="NCBI Taxonomy" id="3775"/>
    <lineage>
        <taxon>Eukaryota</taxon>
        <taxon>Viridiplantae</taxon>
        <taxon>Streptophyta</taxon>
        <taxon>Embryophyta</taxon>
        <taxon>Tracheophyta</taxon>
        <taxon>Spermatophyta</taxon>
        <taxon>Magnoliopsida</taxon>
        <taxon>eudicotyledons</taxon>
        <taxon>Gunneridae</taxon>
        <taxon>Pentapetalae</taxon>
        <taxon>rosids</taxon>
        <taxon>fabids</taxon>
        <taxon>Oxalidales</taxon>
        <taxon>Cephalotaceae</taxon>
        <taxon>Cephalotus</taxon>
    </lineage>
</organism>
<reference evidence="3" key="1">
    <citation type="submission" date="2016-04" db="EMBL/GenBank/DDBJ databases">
        <title>Cephalotus genome sequencing.</title>
        <authorList>
            <person name="Fukushima K."/>
            <person name="Hasebe M."/>
            <person name="Fang X."/>
        </authorList>
    </citation>
    <scope>NUCLEOTIDE SEQUENCE [LARGE SCALE GENOMIC DNA]</scope>
    <source>
        <strain evidence="3">cv. St1</strain>
    </source>
</reference>
<proteinExistence type="predicted"/>